<organism evidence="1 2">
    <name type="scientific">Zygotorulaspora mrakii</name>
    <name type="common">Zygosaccharomyces mrakii</name>
    <dbReference type="NCBI Taxonomy" id="42260"/>
    <lineage>
        <taxon>Eukaryota</taxon>
        <taxon>Fungi</taxon>
        <taxon>Dikarya</taxon>
        <taxon>Ascomycota</taxon>
        <taxon>Saccharomycotina</taxon>
        <taxon>Saccharomycetes</taxon>
        <taxon>Saccharomycetales</taxon>
        <taxon>Saccharomycetaceae</taxon>
        <taxon>Zygotorulaspora</taxon>
    </lineage>
</organism>
<evidence type="ECO:0000313" key="2">
    <source>
        <dbReference type="Proteomes" id="UP000509704"/>
    </source>
</evidence>
<accession>A0A7H9B4E5</accession>
<sequence length="125" mass="14565">MFGRGLLRRITERKLISKSWTSSLPQQNVWSPYKKWYELSLHEKQLFIRTFVDNYKRHYPGSKTNVSLRGLATGMDAHSDSPSVFGVFYNDIWGTVSRPPKAELATSNKRNRFNHPSFCTLLIKK</sequence>
<dbReference type="RefSeq" id="XP_037145282.1">
    <property type="nucleotide sequence ID" value="XM_037289387.1"/>
</dbReference>
<name>A0A7H9B4E5_ZYGMR</name>
<dbReference type="EMBL" id="CP058609">
    <property type="protein sequence ID" value="QLG73555.1"/>
    <property type="molecule type" value="Genomic_DNA"/>
</dbReference>
<dbReference type="Proteomes" id="UP000509704">
    <property type="component" value="Chromosome 6"/>
</dbReference>
<gene>
    <name evidence="1" type="ORF">HG535_0F00650</name>
</gene>
<dbReference type="AlphaFoldDB" id="A0A7H9B4E5"/>
<protein>
    <submittedName>
        <fullName evidence="1">Uncharacterized protein</fullName>
    </submittedName>
</protein>
<keyword evidence="2" id="KW-1185">Reference proteome</keyword>
<dbReference type="KEGG" id="zmk:HG535_0F00650"/>
<dbReference type="GeneID" id="59237315"/>
<evidence type="ECO:0000313" key="1">
    <source>
        <dbReference type="EMBL" id="QLG73555.1"/>
    </source>
</evidence>
<reference evidence="1 2" key="1">
    <citation type="submission" date="2020-07" db="EMBL/GenBank/DDBJ databases">
        <title>The yeast mating-type switching endonuclease HO is a domesticated member of an unorthodox homing genetic element family.</title>
        <authorList>
            <person name="Coughlan A.Y."/>
            <person name="Lombardi L."/>
            <person name="Braun-Galleani S."/>
            <person name="Martos A.R."/>
            <person name="Galeote V."/>
            <person name="Bigey F."/>
            <person name="Dequin S."/>
            <person name="Byrne K.P."/>
            <person name="Wolfe K.H."/>
        </authorList>
    </citation>
    <scope>NUCLEOTIDE SEQUENCE [LARGE SCALE GENOMIC DNA]</scope>
    <source>
        <strain evidence="1 2">NRRL Y-6702</strain>
    </source>
</reference>
<proteinExistence type="predicted"/>
<dbReference type="OrthoDB" id="3972963at2759"/>